<gene>
    <name evidence="1" type="ORF">NN4_84480</name>
</gene>
<dbReference type="AlphaFoldDB" id="A0A511MTL3"/>
<dbReference type="EMBL" id="BJXA01000122">
    <property type="protein sequence ID" value="GEM43929.1"/>
    <property type="molecule type" value="Genomic_DNA"/>
</dbReference>
<reference evidence="1 2" key="1">
    <citation type="submission" date="2019-07" db="EMBL/GenBank/DDBJ databases">
        <title>Whole genome shotgun sequence of Nocardia ninae NBRC 108245.</title>
        <authorList>
            <person name="Hosoyama A."/>
            <person name="Uohara A."/>
            <person name="Ohji S."/>
            <person name="Ichikawa N."/>
        </authorList>
    </citation>
    <scope>NUCLEOTIDE SEQUENCE [LARGE SCALE GENOMIC DNA]</scope>
    <source>
        <strain evidence="1 2">NBRC 108245</strain>
    </source>
</reference>
<evidence type="ECO:0000313" key="2">
    <source>
        <dbReference type="Proteomes" id="UP000321424"/>
    </source>
</evidence>
<protein>
    <submittedName>
        <fullName evidence="1">Uncharacterized protein</fullName>
    </submittedName>
</protein>
<accession>A0A511MTL3</accession>
<proteinExistence type="predicted"/>
<organism evidence="1 2">
    <name type="scientific">Nocardia ninae NBRC 108245</name>
    <dbReference type="NCBI Taxonomy" id="1210091"/>
    <lineage>
        <taxon>Bacteria</taxon>
        <taxon>Bacillati</taxon>
        <taxon>Actinomycetota</taxon>
        <taxon>Actinomycetes</taxon>
        <taxon>Mycobacteriales</taxon>
        <taxon>Nocardiaceae</taxon>
        <taxon>Nocardia</taxon>
    </lineage>
</organism>
<dbReference type="Proteomes" id="UP000321424">
    <property type="component" value="Unassembled WGS sequence"/>
</dbReference>
<evidence type="ECO:0000313" key="1">
    <source>
        <dbReference type="EMBL" id="GEM43929.1"/>
    </source>
</evidence>
<name>A0A511MTL3_9NOCA</name>
<keyword evidence="2" id="KW-1185">Reference proteome</keyword>
<sequence>MRLGNGAINCAGQGHNEAAVGLDRTRMVCITLCQNRLTPRTVPVPAPHLSWQCVRDPGGARPICYQRPARREPRLPVRSGNYYAP</sequence>
<comment type="caution">
    <text evidence="1">The sequence shown here is derived from an EMBL/GenBank/DDBJ whole genome shotgun (WGS) entry which is preliminary data.</text>
</comment>